<keyword evidence="5" id="KW-0378">Hydrolase</keyword>
<comment type="caution">
    <text evidence="9">The sequence shown here is derived from an EMBL/GenBank/DDBJ whole genome shotgun (WGS) entry which is preliminary data.</text>
</comment>
<reference evidence="9" key="1">
    <citation type="submission" date="2023-10" db="EMBL/GenBank/DDBJ databases">
        <authorList>
            <person name="Chen Y."/>
            <person name="Shah S."/>
            <person name="Dougan E. K."/>
            <person name="Thang M."/>
            <person name="Chan C."/>
        </authorList>
    </citation>
    <scope>NUCLEOTIDE SEQUENCE [LARGE SCALE GENOMIC DNA]</scope>
</reference>
<sequence length="802" mass="84259">MRPAPAAARQGGAPAPFARCLAACYTTTGSVLALREAPQPPPGSSPPGSPVRVTDGCFRDFSPSFDPAGGFLAFLSRRALQPVDDGITSAMHFGAGSDQPLIVSLRQGSTIAQEQDGGQSKPRMASTIPVRAGAAAGGGGRAEDGGPEGAGRGLELAEARGLLGCARERRSAGVARGAGPGQVAPAGPLAPPEAVPVAAGRYLRLASVERGLLYLREASGAGEGHGASLFLFSGGRERTVASGVADFEVSLDLRNVLVRHASARVRVLSLEEARSGGAAEADAGEEEGEEDDEEEDPEGDETPEDRGLVAIGARINLEVQPLEEWAQMFHEAWRLLRDRFFDGGMCGSDWAAVRGRYAALLGRLACRDDLTDLLLEMAGELGVARVHHLPPLAPYRPESCAMGLLGAEVEWDAAVAGYSVSRLVVGDPWDCGSGGALCGAAPGVAEGARLLAVNRQRLTEARGLEQLLGDRENHEVFVTLVDAENADRVAAHLRQGASQGEASGAGKDSQPAPSKNSKKKEKKKAKKQASGVQSLVRTVRVRCSGYEAERRARYRDWVESNRRAVSAASGGRVGYLHLPDCGPAGLAEFHRHFVVECLCEAVVVDLRGNPGGDALEELMDSLLRVPLGVIVPRRGRGQVATYPSCCMRNKQTTVLLVDGASGGEAEILAAAFKSLGRGSLVGTRTMGGVAASGDVQVPLLDGSSLSLPTERLWSLSERGREVENWGVLPDVEAEVPPDWAPLDGAQPDPQLAAAVREAARLAAERGTDVAALLRRCRQFPRTREHTGWKVLTPAGDGRAQTA</sequence>
<gene>
    <name evidence="9" type="ORF">PCOR1329_LOCUS72093</name>
</gene>
<keyword evidence="4" id="KW-0645">Protease</keyword>
<dbReference type="Pfam" id="PF14684">
    <property type="entry name" value="Tricorn_C1"/>
    <property type="match status" value="1"/>
</dbReference>
<evidence type="ECO:0000259" key="8">
    <source>
        <dbReference type="SMART" id="SM00245"/>
    </source>
</evidence>
<dbReference type="Gene3D" id="3.30.750.44">
    <property type="match status" value="1"/>
</dbReference>
<organism evidence="9 10">
    <name type="scientific">Prorocentrum cordatum</name>
    <dbReference type="NCBI Taxonomy" id="2364126"/>
    <lineage>
        <taxon>Eukaryota</taxon>
        <taxon>Sar</taxon>
        <taxon>Alveolata</taxon>
        <taxon>Dinophyceae</taxon>
        <taxon>Prorocentrales</taxon>
        <taxon>Prorocentraceae</taxon>
        <taxon>Prorocentrum</taxon>
    </lineage>
</organism>
<feature type="region of interest" description="Disordered" evidence="7">
    <location>
        <begin position="495"/>
        <end position="533"/>
    </location>
</feature>
<dbReference type="InterPro" id="IPR029414">
    <property type="entry name" value="Tricorn_PDZ"/>
</dbReference>
<comment type="similarity">
    <text evidence="2">Belongs to the peptidase S41B family.</text>
</comment>
<dbReference type="PANTHER" id="PTHR43253:SF1">
    <property type="entry name" value="TRICORN PROTEASE HOMOLOG 2-RELATED"/>
    <property type="match status" value="1"/>
</dbReference>
<evidence type="ECO:0000256" key="3">
    <source>
        <dbReference type="ARBA" id="ARBA00022490"/>
    </source>
</evidence>
<dbReference type="InterPro" id="IPR028204">
    <property type="entry name" value="Tricorn_C1"/>
</dbReference>
<keyword evidence="10" id="KW-1185">Reference proteome</keyword>
<dbReference type="PANTHER" id="PTHR43253">
    <property type="entry name" value="TRICORN PROTEASE HOMOLOG 2-RELATED"/>
    <property type="match status" value="1"/>
</dbReference>
<evidence type="ECO:0000256" key="5">
    <source>
        <dbReference type="ARBA" id="ARBA00022801"/>
    </source>
</evidence>
<evidence type="ECO:0000256" key="7">
    <source>
        <dbReference type="SAM" id="MobiDB-lite"/>
    </source>
</evidence>
<dbReference type="InterPro" id="IPR005151">
    <property type="entry name" value="Tail-specific_protease"/>
</dbReference>
<dbReference type="Gene3D" id="2.130.10.10">
    <property type="entry name" value="YVTN repeat-like/Quinoprotein amine dehydrogenase"/>
    <property type="match status" value="1"/>
</dbReference>
<feature type="region of interest" description="Disordered" evidence="7">
    <location>
        <begin position="133"/>
        <end position="152"/>
    </location>
</feature>
<protein>
    <recommendedName>
        <fullName evidence="8">Tail specific protease domain-containing protein</fullName>
    </recommendedName>
</protein>
<evidence type="ECO:0000313" key="10">
    <source>
        <dbReference type="Proteomes" id="UP001189429"/>
    </source>
</evidence>
<dbReference type="InterPro" id="IPR029045">
    <property type="entry name" value="ClpP/crotonase-like_dom_sf"/>
</dbReference>
<dbReference type="Gene3D" id="2.30.42.10">
    <property type="match status" value="1"/>
</dbReference>
<evidence type="ECO:0000256" key="2">
    <source>
        <dbReference type="ARBA" id="ARBA00008524"/>
    </source>
</evidence>
<dbReference type="SUPFAM" id="SSF52096">
    <property type="entry name" value="ClpP/crotonase"/>
    <property type="match status" value="1"/>
</dbReference>
<evidence type="ECO:0000256" key="6">
    <source>
        <dbReference type="ARBA" id="ARBA00022825"/>
    </source>
</evidence>
<dbReference type="InterPro" id="IPR015943">
    <property type="entry name" value="WD40/YVTN_repeat-like_dom_sf"/>
</dbReference>
<keyword evidence="6" id="KW-0720">Serine protease</keyword>
<feature type="region of interest" description="Disordered" evidence="7">
    <location>
        <begin position="275"/>
        <end position="306"/>
    </location>
</feature>
<dbReference type="Proteomes" id="UP001189429">
    <property type="component" value="Unassembled WGS sequence"/>
</dbReference>
<dbReference type="EMBL" id="CAUYUJ010019615">
    <property type="protein sequence ID" value="CAK0892433.1"/>
    <property type="molecule type" value="Genomic_DNA"/>
</dbReference>
<name>A0ABN9WZR0_9DINO</name>
<dbReference type="Pfam" id="PF03572">
    <property type="entry name" value="Peptidase_S41"/>
    <property type="match status" value="1"/>
</dbReference>
<keyword evidence="3" id="KW-0963">Cytoplasm</keyword>
<feature type="compositionally biased region" description="Low complexity" evidence="7">
    <location>
        <begin position="495"/>
        <end position="506"/>
    </location>
</feature>
<dbReference type="CDD" id="cd07562">
    <property type="entry name" value="Peptidase_S41_TRI"/>
    <property type="match status" value="1"/>
</dbReference>
<feature type="compositionally biased region" description="Basic residues" evidence="7">
    <location>
        <begin position="516"/>
        <end position="527"/>
    </location>
</feature>
<dbReference type="Gene3D" id="3.90.226.10">
    <property type="entry name" value="2-enoyl-CoA Hydratase, Chain A, domain 1"/>
    <property type="match status" value="1"/>
</dbReference>
<feature type="compositionally biased region" description="Acidic residues" evidence="7">
    <location>
        <begin position="282"/>
        <end position="303"/>
    </location>
</feature>
<evidence type="ECO:0000256" key="1">
    <source>
        <dbReference type="ARBA" id="ARBA00004496"/>
    </source>
</evidence>
<accession>A0ABN9WZR0</accession>
<feature type="domain" description="Tail specific protease" evidence="8">
    <location>
        <begin position="534"/>
        <end position="734"/>
    </location>
</feature>
<dbReference type="Pfam" id="PF14685">
    <property type="entry name" value="PDZ_Tricorn"/>
    <property type="match status" value="1"/>
</dbReference>
<dbReference type="InterPro" id="IPR036034">
    <property type="entry name" value="PDZ_sf"/>
</dbReference>
<evidence type="ECO:0000313" key="9">
    <source>
        <dbReference type="EMBL" id="CAK0892433.1"/>
    </source>
</evidence>
<comment type="subcellular location">
    <subcellularLocation>
        <location evidence="1">Cytoplasm</location>
    </subcellularLocation>
</comment>
<evidence type="ECO:0000256" key="4">
    <source>
        <dbReference type="ARBA" id="ARBA00022670"/>
    </source>
</evidence>
<dbReference type="SMART" id="SM00245">
    <property type="entry name" value="TSPc"/>
    <property type="match status" value="1"/>
</dbReference>
<dbReference type="InterPro" id="IPR012393">
    <property type="entry name" value="Tricorn_protease"/>
</dbReference>
<proteinExistence type="inferred from homology"/>